<protein>
    <submittedName>
        <fullName evidence="4">ComF family protein</fullName>
    </submittedName>
</protein>
<proteinExistence type="inferred from homology"/>
<dbReference type="InterPro" id="IPR029057">
    <property type="entry name" value="PRTase-like"/>
</dbReference>
<dbReference type="SUPFAM" id="SSF53271">
    <property type="entry name" value="PRTase-like"/>
    <property type="match status" value="1"/>
</dbReference>
<evidence type="ECO:0000313" key="5">
    <source>
        <dbReference type="Proteomes" id="UP000249725"/>
    </source>
</evidence>
<comment type="similarity">
    <text evidence="1">Belongs to the ComF/GntX family.</text>
</comment>
<organism evidence="4 5">
    <name type="scientific">Phenylobacterium deserti</name>
    <dbReference type="NCBI Taxonomy" id="1914756"/>
    <lineage>
        <taxon>Bacteria</taxon>
        <taxon>Pseudomonadati</taxon>
        <taxon>Pseudomonadota</taxon>
        <taxon>Alphaproteobacteria</taxon>
        <taxon>Caulobacterales</taxon>
        <taxon>Caulobacteraceae</taxon>
        <taxon>Phenylobacterium</taxon>
    </lineage>
</organism>
<dbReference type="Gene3D" id="3.40.50.2020">
    <property type="match status" value="1"/>
</dbReference>
<evidence type="ECO:0000259" key="3">
    <source>
        <dbReference type="Pfam" id="PF00156"/>
    </source>
</evidence>
<accession>A0A328ABA9</accession>
<comment type="caution">
    <text evidence="4">The sequence shown here is derived from an EMBL/GenBank/DDBJ whole genome shotgun (WGS) entry which is preliminary data.</text>
</comment>
<reference evidence="5" key="1">
    <citation type="submission" date="2018-05" db="EMBL/GenBank/DDBJ databases">
        <authorList>
            <person name="Li X."/>
        </authorList>
    </citation>
    <scope>NUCLEOTIDE SEQUENCE [LARGE SCALE GENOMIC DNA]</scope>
    <source>
        <strain evidence="5">YIM 73061</strain>
    </source>
</reference>
<sequence>MGAEDGLLRTTLKPGPRAKALWRGALDMIFPPRSIDGGPVLAGGLSAEAWSRIHFLDGPVCDGCGAPFEFDQGPGVRCAGCMARPRAFDAARAACLYDETSREPILKLKHADRLDLAPLLARWISRSASELLEQADAIAPVPLHPGRLLRRRFNQAAEIARPLSRLSGVPYLPDALVRRRATDTQGGKSGSGRRRNVAGAFETPAGRRHLVADRRILLVDDVMTTGATLEGCARALKQAGASRVDVAVVARVKEAAGLTI</sequence>
<name>A0A328ABA9_9CAUL</name>
<feature type="region of interest" description="Disordered" evidence="2">
    <location>
        <begin position="180"/>
        <end position="199"/>
    </location>
</feature>
<dbReference type="RefSeq" id="WP_111516041.1">
    <property type="nucleotide sequence ID" value="NZ_QFYR01000004.1"/>
</dbReference>
<dbReference type="OrthoDB" id="9779910at2"/>
<dbReference type="EMBL" id="QFYR01000004">
    <property type="protein sequence ID" value="RAK51506.1"/>
    <property type="molecule type" value="Genomic_DNA"/>
</dbReference>
<evidence type="ECO:0000256" key="2">
    <source>
        <dbReference type="SAM" id="MobiDB-lite"/>
    </source>
</evidence>
<evidence type="ECO:0000313" key="4">
    <source>
        <dbReference type="EMBL" id="RAK51506.1"/>
    </source>
</evidence>
<evidence type="ECO:0000256" key="1">
    <source>
        <dbReference type="ARBA" id="ARBA00008007"/>
    </source>
</evidence>
<dbReference type="AlphaFoldDB" id="A0A328ABA9"/>
<dbReference type="PANTHER" id="PTHR47505:SF1">
    <property type="entry name" value="DNA UTILIZATION PROTEIN YHGH"/>
    <property type="match status" value="1"/>
</dbReference>
<dbReference type="CDD" id="cd06223">
    <property type="entry name" value="PRTases_typeI"/>
    <property type="match status" value="1"/>
</dbReference>
<dbReference type="Pfam" id="PF00156">
    <property type="entry name" value="Pribosyltran"/>
    <property type="match status" value="1"/>
</dbReference>
<dbReference type="Proteomes" id="UP000249725">
    <property type="component" value="Unassembled WGS sequence"/>
</dbReference>
<keyword evidence="5" id="KW-1185">Reference proteome</keyword>
<feature type="domain" description="Phosphoribosyltransferase" evidence="3">
    <location>
        <begin position="160"/>
        <end position="254"/>
    </location>
</feature>
<dbReference type="PANTHER" id="PTHR47505">
    <property type="entry name" value="DNA UTILIZATION PROTEIN YHGH"/>
    <property type="match status" value="1"/>
</dbReference>
<dbReference type="InterPro" id="IPR000836">
    <property type="entry name" value="PRTase_dom"/>
</dbReference>
<gene>
    <name evidence="4" type="ORF">DJ018_16375</name>
</gene>
<dbReference type="InterPro" id="IPR051910">
    <property type="entry name" value="ComF/GntX_DNA_util-trans"/>
</dbReference>